<evidence type="ECO:0000259" key="2">
    <source>
        <dbReference type="PROSITE" id="PS50043"/>
    </source>
</evidence>
<dbReference type="SUPFAM" id="SSF46894">
    <property type="entry name" value="C-terminal effector domain of the bipartite response regulators"/>
    <property type="match status" value="1"/>
</dbReference>
<dbReference type="GO" id="GO:0003677">
    <property type="term" value="F:DNA binding"/>
    <property type="evidence" value="ECO:0007669"/>
    <property type="project" value="UniProtKB-KW"/>
</dbReference>
<dbReference type="SMART" id="SM00421">
    <property type="entry name" value="HTH_LUXR"/>
    <property type="match status" value="1"/>
</dbReference>
<dbReference type="Pfam" id="PF00196">
    <property type="entry name" value="GerE"/>
    <property type="match status" value="1"/>
</dbReference>
<evidence type="ECO:0000313" key="3">
    <source>
        <dbReference type="EMBL" id="QPK01154.1"/>
    </source>
</evidence>
<feature type="domain" description="HTH luxR-type" evidence="2">
    <location>
        <begin position="147"/>
        <end position="212"/>
    </location>
</feature>
<dbReference type="InterPro" id="IPR039420">
    <property type="entry name" value="WalR-like"/>
</dbReference>
<dbReference type="GO" id="GO:0006355">
    <property type="term" value="P:regulation of DNA-templated transcription"/>
    <property type="evidence" value="ECO:0007669"/>
    <property type="project" value="InterPro"/>
</dbReference>
<sequence length="245" mass="27737">MLPLNGKHGVVISRIPVMQNGLGSVMARHFPEFELTYCRSLQELTLLQLRRADVIIADVSGYYGNPRGLLEEYYGLLNQYRGIHWIFLVSRPLYPIAVELLMRPESTLLSDMEPIEGVINAIRAGSDRAERISQTLLLAESPGSEDEDEHFIALTHSERKVLRLLGKGWGINQIATLLKKSNKTISAQKNSAMRRLSLRSNADMYAWISSTQGMRELSLMSAYGEYEEWKRPLQQDISLSSKIAQ</sequence>
<dbReference type="Gene3D" id="1.10.10.10">
    <property type="entry name" value="Winged helix-like DNA-binding domain superfamily/Winged helix DNA-binding domain"/>
    <property type="match status" value="1"/>
</dbReference>
<dbReference type="EMBL" id="CP061801">
    <property type="protein sequence ID" value="QPK01154.1"/>
    <property type="molecule type" value="Genomic_DNA"/>
</dbReference>
<dbReference type="PANTHER" id="PTHR43214:SF30">
    <property type="entry name" value="TRANSCRIPTION FACTOR YJJQ-RELATED"/>
    <property type="match status" value="1"/>
</dbReference>
<gene>
    <name evidence="3" type="ORF">IDM36_03130</name>
</gene>
<keyword evidence="1" id="KW-0238">DNA-binding</keyword>
<dbReference type="CDD" id="cd06170">
    <property type="entry name" value="LuxR_C_like"/>
    <property type="match status" value="1"/>
</dbReference>
<proteinExistence type="predicted"/>
<dbReference type="PRINTS" id="PR00038">
    <property type="entry name" value="HTHLUXR"/>
</dbReference>
<accession>A0A7T0DX68</accession>
<dbReference type="InterPro" id="IPR000792">
    <property type="entry name" value="Tscrpt_reg_LuxR_C"/>
</dbReference>
<protein>
    <submittedName>
        <fullName evidence="3">Response regulator transcription factor</fullName>
    </submittedName>
</protein>
<evidence type="ECO:0000256" key="1">
    <source>
        <dbReference type="ARBA" id="ARBA00023125"/>
    </source>
</evidence>
<organism evidence="3">
    <name type="scientific">Enterobacter mori</name>
    <dbReference type="NCBI Taxonomy" id="539813"/>
    <lineage>
        <taxon>Bacteria</taxon>
        <taxon>Pseudomonadati</taxon>
        <taxon>Pseudomonadota</taxon>
        <taxon>Gammaproteobacteria</taxon>
        <taxon>Enterobacterales</taxon>
        <taxon>Enterobacteriaceae</taxon>
        <taxon>Enterobacter</taxon>
    </lineage>
</organism>
<dbReference type="AlphaFoldDB" id="A0A7T0DX68"/>
<reference evidence="3" key="1">
    <citation type="submission" date="2020-09" db="EMBL/GenBank/DDBJ databases">
        <title>First Report of a novel Colistin-Resistant species of Enterobacter cloacae complex Producing MCR-5 isolated from hospital sewage water.</title>
        <authorList>
            <person name="Zhou K."/>
        </authorList>
    </citation>
    <scope>NUCLEOTIDE SEQUENCE [LARGE SCALE GENOMIC DNA]</scope>
    <source>
        <strain evidence="3">HSW1412</strain>
    </source>
</reference>
<dbReference type="PROSITE" id="PS50043">
    <property type="entry name" value="HTH_LUXR_2"/>
    <property type="match status" value="1"/>
</dbReference>
<dbReference type="InterPro" id="IPR036388">
    <property type="entry name" value="WH-like_DNA-bd_sf"/>
</dbReference>
<dbReference type="PANTHER" id="PTHR43214">
    <property type="entry name" value="TWO-COMPONENT RESPONSE REGULATOR"/>
    <property type="match status" value="1"/>
</dbReference>
<dbReference type="InterPro" id="IPR016032">
    <property type="entry name" value="Sig_transdc_resp-reg_C-effctor"/>
</dbReference>
<name>A0A7T0DX68_9ENTR</name>